<evidence type="ECO:0000256" key="1">
    <source>
        <dbReference type="SAM" id="MobiDB-lite"/>
    </source>
</evidence>
<evidence type="ECO:0000313" key="3">
    <source>
        <dbReference type="Proteomes" id="UP001597058"/>
    </source>
</evidence>
<proteinExistence type="predicted"/>
<feature type="non-terminal residue" evidence="2">
    <location>
        <position position="74"/>
    </location>
</feature>
<feature type="region of interest" description="Disordered" evidence="1">
    <location>
        <begin position="1"/>
        <end position="26"/>
    </location>
</feature>
<protein>
    <submittedName>
        <fullName evidence="2">Uncharacterized protein</fullName>
    </submittedName>
</protein>
<gene>
    <name evidence="2" type="ORF">ACFQ5X_38625</name>
</gene>
<dbReference type="EMBL" id="JBHTMM010000088">
    <property type="protein sequence ID" value="MFD1311706.1"/>
    <property type="molecule type" value="Genomic_DNA"/>
</dbReference>
<reference evidence="3" key="1">
    <citation type="journal article" date="2019" name="Int. J. Syst. Evol. Microbiol.">
        <title>The Global Catalogue of Microorganisms (GCM) 10K type strain sequencing project: providing services to taxonomists for standard genome sequencing and annotation.</title>
        <authorList>
            <consortium name="The Broad Institute Genomics Platform"/>
            <consortium name="The Broad Institute Genome Sequencing Center for Infectious Disease"/>
            <person name="Wu L."/>
            <person name="Ma J."/>
        </authorList>
    </citation>
    <scope>NUCLEOTIDE SEQUENCE [LARGE SCALE GENOMIC DNA]</scope>
    <source>
        <strain evidence="3">CGMCC 4.7020</strain>
    </source>
</reference>
<dbReference type="Proteomes" id="UP001597058">
    <property type="component" value="Unassembled WGS sequence"/>
</dbReference>
<comment type="caution">
    <text evidence="2">The sequence shown here is derived from an EMBL/GenBank/DDBJ whole genome shotgun (WGS) entry which is preliminary data.</text>
</comment>
<accession>A0ABW3XQ18</accession>
<evidence type="ECO:0000313" key="2">
    <source>
        <dbReference type="EMBL" id="MFD1311706.1"/>
    </source>
</evidence>
<name>A0ABW3XQ18_9ACTN</name>
<organism evidence="2 3">
    <name type="scientific">Streptomyces kaempferi</name>
    <dbReference type="NCBI Taxonomy" id="333725"/>
    <lineage>
        <taxon>Bacteria</taxon>
        <taxon>Bacillati</taxon>
        <taxon>Actinomycetota</taxon>
        <taxon>Actinomycetes</taxon>
        <taxon>Kitasatosporales</taxon>
        <taxon>Streptomycetaceae</taxon>
        <taxon>Streptomyces</taxon>
    </lineage>
</organism>
<sequence length="74" mass="8342">MLDRDLYQLPATPPHQSPHNNKFKGDLTESSWHQLEPVNAVPRTVCTPHRTSAYIPAGAIGEQRADYMQEVSLE</sequence>
<keyword evidence="3" id="KW-1185">Reference proteome</keyword>
<dbReference type="RefSeq" id="WP_381330419.1">
    <property type="nucleotide sequence ID" value="NZ_JBHTMM010000088.1"/>
</dbReference>